<dbReference type="OrthoDB" id="9785445at2"/>
<dbReference type="HOGENOM" id="CLU_109681_0_0_6"/>
<dbReference type="STRING" id="391936.S7S_13405"/>
<feature type="binding site" evidence="2">
    <location>
        <position position="85"/>
    </location>
    <ligand>
        <name>Cu cation</name>
        <dbReference type="ChEBI" id="CHEBI:23378"/>
    </ligand>
</feature>
<evidence type="ECO:0000313" key="6">
    <source>
        <dbReference type="Proteomes" id="UP000006764"/>
    </source>
</evidence>
<keyword evidence="2" id="KW-0479">Metal-binding</keyword>
<name>A0A0B4XRM2_9GAMM</name>
<dbReference type="AlphaFoldDB" id="A0A0B4XRM2"/>
<evidence type="ECO:0000256" key="3">
    <source>
        <dbReference type="PIRSR" id="PIRSR603782-2"/>
    </source>
</evidence>
<evidence type="ECO:0000256" key="1">
    <source>
        <dbReference type="ARBA" id="ARBA00010996"/>
    </source>
</evidence>
<evidence type="ECO:0008006" key="7">
    <source>
        <dbReference type="Google" id="ProtNLM"/>
    </source>
</evidence>
<feature type="binding site" evidence="2">
    <location>
        <position position="81"/>
    </location>
    <ligand>
        <name>Cu cation</name>
        <dbReference type="ChEBI" id="CHEBI:23378"/>
    </ligand>
</feature>
<protein>
    <recommendedName>
        <fullName evidence="7">Thioredoxin domain-containing protein</fullName>
    </recommendedName>
</protein>
<dbReference type="Proteomes" id="UP000006764">
    <property type="component" value="Chromosome"/>
</dbReference>
<dbReference type="EMBL" id="CP004387">
    <property type="protein sequence ID" value="AJD49093.1"/>
    <property type="molecule type" value="Genomic_DNA"/>
</dbReference>
<accession>A0A0B4XRM2</accession>
<keyword evidence="6" id="KW-1185">Reference proteome</keyword>
<dbReference type="InterPro" id="IPR003782">
    <property type="entry name" value="SCO1/SenC"/>
</dbReference>
<evidence type="ECO:0000313" key="5">
    <source>
        <dbReference type="EMBL" id="AJD49093.1"/>
    </source>
</evidence>
<dbReference type="RefSeq" id="WP_008734234.1">
    <property type="nucleotide sequence ID" value="NZ_CP004387.1"/>
</dbReference>
<proteinExistence type="inferred from homology"/>
<keyword evidence="4" id="KW-0472">Membrane</keyword>
<evidence type="ECO:0000256" key="4">
    <source>
        <dbReference type="SAM" id="Phobius"/>
    </source>
</evidence>
<dbReference type="SUPFAM" id="SSF52833">
    <property type="entry name" value="Thioredoxin-like"/>
    <property type="match status" value="1"/>
</dbReference>
<dbReference type="GO" id="GO:0046872">
    <property type="term" value="F:metal ion binding"/>
    <property type="evidence" value="ECO:0007669"/>
    <property type="project" value="UniProtKB-KW"/>
</dbReference>
<reference evidence="5 6" key="1">
    <citation type="journal article" date="2012" name="J. Bacteriol.">
        <title>Genome sequence of an alkane-degrading bacterium, Alcanivorax pacificus type strain W11-5, isolated from deep sea sediment.</title>
        <authorList>
            <person name="Lai Q."/>
            <person name="Shao Z."/>
        </authorList>
    </citation>
    <scope>NUCLEOTIDE SEQUENCE [LARGE SCALE GENOMIC DNA]</scope>
    <source>
        <strain evidence="5 6">W11-5</strain>
    </source>
</reference>
<sequence>MQERSKNFLILGLIVGVFVAFFLAGRFFINPDELPRLNKGTLIVPHVSVDTLDLRDENGAPYTSEDMAGQWSLTYIANGSCDDACKNGLFYLIRQLRLSLDRDASRVRRLIIHTAEPDAGLRAFLDDNVAGMTEVRADANVIKTRLHDAMQPDTSATGHIFLISPDGMIFMWYPTHPDQDATLLEADNIRDDLKRTLKGSAIG</sequence>
<dbReference type="Gene3D" id="3.40.30.10">
    <property type="entry name" value="Glutaredoxin"/>
    <property type="match status" value="1"/>
</dbReference>
<keyword evidence="4" id="KW-1133">Transmembrane helix</keyword>
<evidence type="ECO:0000256" key="2">
    <source>
        <dbReference type="PIRSR" id="PIRSR603782-1"/>
    </source>
</evidence>
<gene>
    <name evidence="5" type="ORF">S7S_13405</name>
</gene>
<dbReference type="KEGG" id="apac:S7S_13405"/>
<feature type="transmembrane region" description="Helical" evidence="4">
    <location>
        <begin position="7"/>
        <end position="29"/>
    </location>
</feature>
<dbReference type="InterPro" id="IPR036249">
    <property type="entry name" value="Thioredoxin-like_sf"/>
</dbReference>
<feature type="disulfide bond" description="Redox-active" evidence="3">
    <location>
        <begin position="81"/>
        <end position="85"/>
    </location>
</feature>
<organism evidence="5 6">
    <name type="scientific">Isoalcanivorax pacificus W11-5</name>
    <dbReference type="NCBI Taxonomy" id="391936"/>
    <lineage>
        <taxon>Bacteria</taxon>
        <taxon>Pseudomonadati</taxon>
        <taxon>Pseudomonadota</taxon>
        <taxon>Gammaproteobacteria</taxon>
        <taxon>Oceanospirillales</taxon>
        <taxon>Alcanivoracaceae</taxon>
        <taxon>Isoalcanivorax</taxon>
    </lineage>
</organism>
<keyword evidence="2" id="KW-0186">Copper</keyword>
<keyword evidence="4" id="KW-0812">Transmembrane</keyword>
<dbReference type="Pfam" id="PF02630">
    <property type="entry name" value="SCO1-SenC"/>
    <property type="match status" value="1"/>
</dbReference>
<keyword evidence="3" id="KW-1015">Disulfide bond</keyword>
<comment type="similarity">
    <text evidence="1">Belongs to the SCO1/2 family.</text>
</comment>